<keyword evidence="4 6" id="KW-1133">Transmembrane helix</keyword>
<feature type="transmembrane region" description="Helical" evidence="6">
    <location>
        <begin position="52"/>
        <end position="73"/>
    </location>
</feature>
<dbReference type="AlphaFoldDB" id="A0AAP2XP54"/>
<feature type="transmembrane region" description="Helical" evidence="6">
    <location>
        <begin position="406"/>
        <end position="425"/>
    </location>
</feature>
<feature type="transmembrane region" description="Helical" evidence="6">
    <location>
        <begin position="472"/>
        <end position="492"/>
    </location>
</feature>
<feature type="transmembrane region" description="Helical" evidence="6">
    <location>
        <begin position="94"/>
        <end position="114"/>
    </location>
</feature>
<protein>
    <recommendedName>
        <fullName evidence="9">Sugar isomerase</fullName>
    </recommendedName>
</protein>
<accession>A0AAP2XP54</accession>
<sequence>MKEKSRTYNSISNSIWGMMSALITVVLNFAVRIIIIRALGEEINGLHNLFQNTINVMALMETGISSAMVIHLYEPVKNSNYNEIKKLISFYRQVYLGIAFMFLLVGVIVDIFFLNQIVSTTISMSAVRIYFLFFALSFFANYLAYYKRSILYAEQNNRISIISMTISQVVFRGLAIISAIFTHEYLYFLFFLIGEKICSNAICNIYVNKHHPYLKNIKNTHLEKEKKIAIFNTIKPLFVNQTALTVQNSANSILISMLLGNISIVGYYGNYQLVISTVQLLFSQMGGAFTSSFGNLAIEDDKIRMYKVYRKSCFVMNSLAFVCCAGFMVCIQDFINIVFGKNFMLNYTSVLILMFNMLIYLLNIPIISIQNAMGLHGYDAGYMVIQAVSAIMFGYFGGIMYGMEGILLGLTLPTLFFTLIHKGIVISKKAFEISSYKYLKDTITDLIKGITIILIVYVFCNILPTINPIIDMILRGILSIILSILLIVIFSFKNEYFKETTDLLKRIVEKKKS</sequence>
<dbReference type="PANTHER" id="PTHR30250">
    <property type="entry name" value="PST FAMILY PREDICTED COLANIC ACID TRANSPORTER"/>
    <property type="match status" value="1"/>
</dbReference>
<dbReference type="PANTHER" id="PTHR30250:SF26">
    <property type="entry name" value="PSMA PROTEIN"/>
    <property type="match status" value="1"/>
</dbReference>
<feature type="transmembrane region" description="Helical" evidence="6">
    <location>
        <begin position="126"/>
        <end position="146"/>
    </location>
</feature>
<feature type="transmembrane region" description="Helical" evidence="6">
    <location>
        <begin position="380"/>
        <end position="400"/>
    </location>
</feature>
<dbReference type="GO" id="GO:0005886">
    <property type="term" value="C:plasma membrane"/>
    <property type="evidence" value="ECO:0007669"/>
    <property type="project" value="UniProtKB-SubCell"/>
</dbReference>
<dbReference type="Proteomes" id="UP001204814">
    <property type="component" value="Unassembled WGS sequence"/>
</dbReference>
<evidence type="ECO:0000313" key="7">
    <source>
        <dbReference type="EMBL" id="MCQ5061321.1"/>
    </source>
</evidence>
<feature type="transmembrane region" description="Helical" evidence="6">
    <location>
        <begin position="21"/>
        <end position="40"/>
    </location>
</feature>
<evidence type="ECO:0000256" key="4">
    <source>
        <dbReference type="ARBA" id="ARBA00022989"/>
    </source>
</evidence>
<reference evidence="7" key="1">
    <citation type="submission" date="2022-06" db="EMBL/GenBank/DDBJ databases">
        <title>Isolation of gut microbiota from human fecal samples.</title>
        <authorList>
            <person name="Pamer E.G."/>
            <person name="Barat B."/>
            <person name="Waligurski E."/>
            <person name="Medina S."/>
            <person name="Paddock L."/>
            <person name="Mostad J."/>
        </authorList>
    </citation>
    <scope>NUCLEOTIDE SEQUENCE</scope>
    <source>
        <strain evidence="7">DFI.6.24</strain>
    </source>
</reference>
<feature type="transmembrane region" description="Helical" evidence="6">
    <location>
        <begin position="446"/>
        <end position="466"/>
    </location>
</feature>
<feature type="transmembrane region" description="Helical" evidence="6">
    <location>
        <begin position="158"/>
        <end position="181"/>
    </location>
</feature>
<proteinExistence type="predicted"/>
<keyword evidence="2" id="KW-1003">Cell membrane</keyword>
<gene>
    <name evidence="7" type="ORF">NE542_05640</name>
</gene>
<organism evidence="7 8">
    <name type="scientific">Faecalibacillus intestinalis</name>
    <dbReference type="NCBI Taxonomy" id="1982626"/>
    <lineage>
        <taxon>Bacteria</taxon>
        <taxon>Bacillati</taxon>
        <taxon>Bacillota</taxon>
        <taxon>Erysipelotrichia</taxon>
        <taxon>Erysipelotrichales</taxon>
        <taxon>Coprobacillaceae</taxon>
        <taxon>Faecalibacillus</taxon>
    </lineage>
</organism>
<feature type="transmembrane region" description="Helical" evidence="6">
    <location>
        <begin position="187"/>
        <end position="207"/>
    </location>
</feature>
<evidence type="ECO:0000313" key="8">
    <source>
        <dbReference type="Proteomes" id="UP001204814"/>
    </source>
</evidence>
<feature type="transmembrane region" description="Helical" evidence="6">
    <location>
        <begin position="345"/>
        <end position="368"/>
    </location>
</feature>
<evidence type="ECO:0000256" key="2">
    <source>
        <dbReference type="ARBA" id="ARBA00022475"/>
    </source>
</evidence>
<comment type="caution">
    <text evidence="7">The sequence shown here is derived from an EMBL/GenBank/DDBJ whole genome shotgun (WGS) entry which is preliminary data.</text>
</comment>
<name>A0AAP2XP54_9FIRM</name>
<evidence type="ECO:0008006" key="9">
    <source>
        <dbReference type="Google" id="ProtNLM"/>
    </source>
</evidence>
<keyword evidence="5 6" id="KW-0472">Membrane</keyword>
<dbReference type="EMBL" id="JANGBO010000003">
    <property type="protein sequence ID" value="MCQ5061321.1"/>
    <property type="molecule type" value="Genomic_DNA"/>
</dbReference>
<evidence type="ECO:0000256" key="3">
    <source>
        <dbReference type="ARBA" id="ARBA00022692"/>
    </source>
</evidence>
<comment type="subcellular location">
    <subcellularLocation>
        <location evidence="1">Cell membrane</location>
        <topology evidence="1">Multi-pass membrane protein</topology>
    </subcellularLocation>
</comment>
<evidence type="ECO:0000256" key="6">
    <source>
        <dbReference type="SAM" id="Phobius"/>
    </source>
</evidence>
<dbReference type="RefSeq" id="WP_117347422.1">
    <property type="nucleotide sequence ID" value="NZ_JAJDKX010000010.1"/>
</dbReference>
<feature type="transmembrane region" description="Helical" evidence="6">
    <location>
        <begin position="319"/>
        <end position="339"/>
    </location>
</feature>
<evidence type="ECO:0000256" key="1">
    <source>
        <dbReference type="ARBA" id="ARBA00004651"/>
    </source>
</evidence>
<keyword evidence="3 6" id="KW-0812">Transmembrane</keyword>
<evidence type="ECO:0000256" key="5">
    <source>
        <dbReference type="ARBA" id="ARBA00023136"/>
    </source>
</evidence>
<dbReference type="InterPro" id="IPR050833">
    <property type="entry name" value="Poly_Biosynth_Transport"/>
</dbReference>